<dbReference type="GO" id="GO:0003677">
    <property type="term" value="F:DNA binding"/>
    <property type="evidence" value="ECO:0007669"/>
    <property type="project" value="UniProtKB-KW"/>
</dbReference>
<dbReference type="InterPro" id="IPR007167">
    <property type="entry name" value="Fe-transptr_FeoA-like"/>
</dbReference>
<evidence type="ECO:0000256" key="5">
    <source>
        <dbReference type="ARBA" id="ARBA00022491"/>
    </source>
</evidence>
<keyword evidence="7" id="KW-0805">Transcription regulation</keyword>
<dbReference type="Gene3D" id="1.10.60.10">
    <property type="entry name" value="Iron dependent repressor, metal binding and dimerisation domain"/>
    <property type="match status" value="1"/>
</dbReference>
<feature type="non-terminal residue" evidence="14">
    <location>
        <position position="252"/>
    </location>
</feature>
<dbReference type="SMART" id="SM00529">
    <property type="entry name" value="HTH_DTXR"/>
    <property type="match status" value="1"/>
</dbReference>
<keyword evidence="11" id="KW-0464">Manganese</keyword>
<dbReference type="GO" id="GO:0003700">
    <property type="term" value="F:DNA-binding transcription factor activity"/>
    <property type="evidence" value="ECO:0007669"/>
    <property type="project" value="InterPro"/>
</dbReference>
<evidence type="ECO:0000256" key="10">
    <source>
        <dbReference type="ARBA" id="ARBA00023163"/>
    </source>
</evidence>
<evidence type="ECO:0000313" key="14">
    <source>
        <dbReference type="EMBL" id="GAG41556.1"/>
    </source>
</evidence>
<dbReference type="InterPro" id="IPR050536">
    <property type="entry name" value="DtxR_MntR_Metal-Reg"/>
</dbReference>
<dbReference type="InterPro" id="IPR036421">
    <property type="entry name" value="Fe_dep_repressor_sf"/>
</dbReference>
<dbReference type="Gene3D" id="1.10.10.10">
    <property type="entry name" value="Winged helix-like DNA-binding domain superfamily/Winged helix DNA-binding domain"/>
    <property type="match status" value="1"/>
</dbReference>
<dbReference type="Pfam" id="PF02742">
    <property type="entry name" value="Fe_dep_repr_C"/>
    <property type="match status" value="1"/>
</dbReference>
<feature type="domain" description="HTH dtxR-type" evidence="13">
    <location>
        <begin position="38"/>
        <end position="98"/>
    </location>
</feature>
<reference evidence="14" key="1">
    <citation type="journal article" date="2014" name="Front. Microbiol.">
        <title>High frequency of phylogenetically diverse reductive dehalogenase-homologous genes in deep subseafloor sedimentary metagenomes.</title>
        <authorList>
            <person name="Kawai M."/>
            <person name="Futagami T."/>
            <person name="Toyoda A."/>
            <person name="Takaki Y."/>
            <person name="Nishi S."/>
            <person name="Hori S."/>
            <person name="Arai W."/>
            <person name="Tsubouchi T."/>
            <person name="Morono Y."/>
            <person name="Uchiyama I."/>
            <person name="Ito T."/>
            <person name="Fujiyama A."/>
            <person name="Inagaki F."/>
            <person name="Takami H."/>
        </authorList>
    </citation>
    <scope>NUCLEOTIDE SEQUENCE</scope>
    <source>
        <strain evidence="14">Expedition CK06-06</strain>
    </source>
</reference>
<name>X0YYH1_9ZZZZ</name>
<dbReference type="SUPFAM" id="SSF47979">
    <property type="entry name" value="Iron-dependent repressor protein, dimerization domain"/>
    <property type="match status" value="1"/>
</dbReference>
<dbReference type="SUPFAM" id="SSF50037">
    <property type="entry name" value="C-terminal domain of transcriptional repressors"/>
    <property type="match status" value="1"/>
</dbReference>
<keyword evidence="6" id="KW-0408">Iron</keyword>
<sequence length="252" mass="27063">PVWGGVLELGALERADRDQRLTIHLSAIENDLLVASLTVENYVKMIYQISSDRGGKPAATGEIASALSVSPGSVTSMLKTLSEGKLVTYTPYEGVQLTAAGNALALRILRRHRLIELFLSHTLDLNWDEVHEEAEHMEHAVSDRLVDRIDVYLGNPEVDPHGDPIPKADGSIGTSTGTTLATCADGFKFRLARVLDQSSQFLRYLSDSGLPLGAKGVVVSNQPEAGVITIEVAAKQTTLGHEAAAKLLVESN</sequence>
<dbReference type="EMBL" id="BARS01041095">
    <property type="protein sequence ID" value="GAG41556.1"/>
    <property type="molecule type" value="Genomic_DNA"/>
</dbReference>
<dbReference type="PANTHER" id="PTHR33238">
    <property type="entry name" value="IRON (METAL) DEPENDENT REPRESSOR, DTXR FAMILY"/>
    <property type="match status" value="1"/>
</dbReference>
<dbReference type="SUPFAM" id="SSF46785">
    <property type="entry name" value="Winged helix' DNA-binding domain"/>
    <property type="match status" value="1"/>
</dbReference>
<keyword evidence="10" id="KW-0804">Transcription</keyword>
<dbReference type="SMART" id="SM00899">
    <property type="entry name" value="FeoA"/>
    <property type="match status" value="1"/>
</dbReference>
<dbReference type="GO" id="GO:0005737">
    <property type="term" value="C:cytoplasm"/>
    <property type="evidence" value="ECO:0007669"/>
    <property type="project" value="UniProtKB-SubCell"/>
</dbReference>
<gene>
    <name evidence="14" type="ORF">S01H1_62554</name>
</gene>
<dbReference type="Pfam" id="PF04023">
    <property type="entry name" value="FeoA"/>
    <property type="match status" value="1"/>
</dbReference>
<evidence type="ECO:0000256" key="11">
    <source>
        <dbReference type="ARBA" id="ARBA00023211"/>
    </source>
</evidence>
<evidence type="ECO:0000256" key="3">
    <source>
        <dbReference type="ARBA" id="ARBA00011738"/>
    </source>
</evidence>
<dbReference type="InterPro" id="IPR036388">
    <property type="entry name" value="WH-like_DNA-bd_sf"/>
</dbReference>
<dbReference type="FunFam" id="1.10.60.10:FF:000004">
    <property type="entry name" value="DtxR family transcriptional regulator"/>
    <property type="match status" value="1"/>
</dbReference>
<dbReference type="InterPro" id="IPR022689">
    <property type="entry name" value="Iron_dep_repressor"/>
</dbReference>
<comment type="subunit">
    <text evidence="3">Homodimer.</text>
</comment>
<evidence type="ECO:0000256" key="12">
    <source>
        <dbReference type="ARBA" id="ARBA00032593"/>
    </source>
</evidence>
<evidence type="ECO:0000256" key="2">
    <source>
        <dbReference type="ARBA" id="ARBA00007871"/>
    </source>
</evidence>
<dbReference type="InterPro" id="IPR036390">
    <property type="entry name" value="WH_DNA-bd_sf"/>
</dbReference>
<dbReference type="PANTHER" id="PTHR33238:SF11">
    <property type="entry name" value="TRANSCRIPTIONAL REGULATOR MNTR"/>
    <property type="match status" value="1"/>
</dbReference>
<comment type="subcellular location">
    <subcellularLocation>
        <location evidence="1">Cytoplasm</location>
    </subcellularLocation>
</comment>
<dbReference type="InterPro" id="IPR001367">
    <property type="entry name" value="Fe_dep_repressor"/>
</dbReference>
<dbReference type="InterPro" id="IPR038157">
    <property type="entry name" value="FeoA_core_dom"/>
</dbReference>
<dbReference type="PROSITE" id="PS50944">
    <property type="entry name" value="HTH_DTXR"/>
    <property type="match status" value="1"/>
</dbReference>
<dbReference type="GO" id="GO:0046914">
    <property type="term" value="F:transition metal ion binding"/>
    <property type="evidence" value="ECO:0007669"/>
    <property type="project" value="InterPro"/>
</dbReference>
<dbReference type="InterPro" id="IPR008988">
    <property type="entry name" value="Transcriptional_repressor_C"/>
</dbReference>
<protein>
    <recommendedName>
        <fullName evidence="12">Manganese transport regulator</fullName>
    </recommendedName>
</protein>
<dbReference type="GO" id="GO:0046983">
    <property type="term" value="F:protein dimerization activity"/>
    <property type="evidence" value="ECO:0007669"/>
    <property type="project" value="InterPro"/>
</dbReference>
<dbReference type="Pfam" id="PF01325">
    <property type="entry name" value="Fe_dep_repress"/>
    <property type="match status" value="1"/>
</dbReference>
<keyword evidence="5" id="KW-0678">Repressor</keyword>
<keyword evidence="9" id="KW-0010">Activator</keyword>
<evidence type="ECO:0000256" key="7">
    <source>
        <dbReference type="ARBA" id="ARBA00023015"/>
    </source>
</evidence>
<evidence type="ECO:0000256" key="4">
    <source>
        <dbReference type="ARBA" id="ARBA00022490"/>
    </source>
</evidence>
<feature type="non-terminal residue" evidence="14">
    <location>
        <position position="1"/>
    </location>
</feature>
<accession>X0YYH1</accession>
<evidence type="ECO:0000256" key="6">
    <source>
        <dbReference type="ARBA" id="ARBA00023004"/>
    </source>
</evidence>
<keyword evidence="4" id="KW-0963">Cytoplasm</keyword>
<evidence type="ECO:0000256" key="1">
    <source>
        <dbReference type="ARBA" id="ARBA00004496"/>
    </source>
</evidence>
<dbReference type="AlphaFoldDB" id="X0YYH1"/>
<evidence type="ECO:0000259" key="13">
    <source>
        <dbReference type="PROSITE" id="PS50944"/>
    </source>
</evidence>
<keyword evidence="8" id="KW-0238">DNA-binding</keyword>
<evidence type="ECO:0000256" key="8">
    <source>
        <dbReference type="ARBA" id="ARBA00023125"/>
    </source>
</evidence>
<comment type="similarity">
    <text evidence="2">Belongs to the DtxR/MntR family.</text>
</comment>
<dbReference type="Gene3D" id="2.30.30.90">
    <property type="match status" value="1"/>
</dbReference>
<dbReference type="InterPro" id="IPR022687">
    <property type="entry name" value="HTH_DTXR"/>
</dbReference>
<proteinExistence type="inferred from homology"/>
<evidence type="ECO:0000256" key="9">
    <source>
        <dbReference type="ARBA" id="ARBA00023159"/>
    </source>
</evidence>
<organism evidence="14">
    <name type="scientific">marine sediment metagenome</name>
    <dbReference type="NCBI Taxonomy" id="412755"/>
    <lineage>
        <taxon>unclassified sequences</taxon>
        <taxon>metagenomes</taxon>
        <taxon>ecological metagenomes</taxon>
    </lineage>
</organism>
<comment type="caution">
    <text evidence="14">The sequence shown here is derived from an EMBL/GenBank/DDBJ whole genome shotgun (WGS) entry which is preliminary data.</text>
</comment>